<proteinExistence type="predicted"/>
<sequence length="314" mass="34332">MCGSSGPPLWWWGLIYAHRASRSTHDVEVRMSTRPSLSIGDLAARTGVPVSTIRSWEARHGFLAPSHDAGRHRRYAEEDVAAVEELLAHRRSGLSLEAAVQHVTSAPTAPRSVFAEVRRHHPEVVARTYRRPTLIALSHAIEDECCALAAAPALFGGFQRREYLARSWDRWSELARTARSTVVFAHADAVVPGRDPAVTEVVLPDDSALNREWFVVCDADDLPAVLCAVELPHERGTAAPGRRFEAVWSVDPRVVRTASRAAVAIARQHRPDLAAHLAPGALADDPRRGAAPSADLLRAAGLFDRMLAYLERGA</sequence>
<keyword evidence="1" id="KW-0238">DNA-binding</keyword>
<name>A0ABV6E4C6_9ACTN</name>
<dbReference type="InterPro" id="IPR009061">
    <property type="entry name" value="DNA-bd_dom_put_sf"/>
</dbReference>
<dbReference type="InterPro" id="IPR019278">
    <property type="entry name" value="DICT_dom"/>
</dbReference>
<dbReference type="PANTHER" id="PTHR30204">
    <property type="entry name" value="REDOX-CYCLING DRUG-SENSING TRANSCRIPTIONAL ACTIVATOR SOXR"/>
    <property type="match status" value="1"/>
</dbReference>
<reference evidence="3 4" key="1">
    <citation type="submission" date="2024-09" db="EMBL/GenBank/DDBJ databases">
        <authorList>
            <person name="Sun Q."/>
            <person name="Mori K."/>
        </authorList>
    </citation>
    <scope>NUCLEOTIDE SEQUENCE [LARGE SCALE GENOMIC DNA]</scope>
    <source>
        <strain evidence="3 4">CCM 8654</strain>
    </source>
</reference>
<dbReference type="PROSITE" id="PS50937">
    <property type="entry name" value="HTH_MERR_2"/>
    <property type="match status" value="1"/>
</dbReference>
<dbReference type="SMART" id="SM00422">
    <property type="entry name" value="HTH_MERR"/>
    <property type="match status" value="1"/>
</dbReference>
<dbReference type="Gene3D" id="1.10.1660.10">
    <property type="match status" value="1"/>
</dbReference>
<dbReference type="PANTHER" id="PTHR30204:SF97">
    <property type="entry name" value="MERR FAMILY REGULATORY PROTEIN"/>
    <property type="match status" value="1"/>
</dbReference>
<dbReference type="Pfam" id="PF10069">
    <property type="entry name" value="DICT"/>
    <property type="match status" value="1"/>
</dbReference>
<dbReference type="Proteomes" id="UP001589698">
    <property type="component" value="Unassembled WGS sequence"/>
</dbReference>
<accession>A0ABV6E4C6</accession>
<dbReference type="EMBL" id="JBHLXH010000002">
    <property type="protein sequence ID" value="MFC0223837.1"/>
    <property type="molecule type" value="Genomic_DNA"/>
</dbReference>
<evidence type="ECO:0000313" key="3">
    <source>
        <dbReference type="EMBL" id="MFC0223837.1"/>
    </source>
</evidence>
<evidence type="ECO:0000256" key="1">
    <source>
        <dbReference type="ARBA" id="ARBA00023125"/>
    </source>
</evidence>
<organism evidence="3 4">
    <name type="scientific">Nocardioides zeicaulis</name>
    <dbReference type="NCBI Taxonomy" id="1776857"/>
    <lineage>
        <taxon>Bacteria</taxon>
        <taxon>Bacillati</taxon>
        <taxon>Actinomycetota</taxon>
        <taxon>Actinomycetes</taxon>
        <taxon>Propionibacteriales</taxon>
        <taxon>Nocardioidaceae</taxon>
        <taxon>Nocardioides</taxon>
    </lineage>
</organism>
<comment type="caution">
    <text evidence="3">The sequence shown here is derived from an EMBL/GenBank/DDBJ whole genome shotgun (WGS) entry which is preliminary data.</text>
</comment>
<dbReference type="RefSeq" id="WP_378519633.1">
    <property type="nucleotide sequence ID" value="NZ_JBHLXH010000002.1"/>
</dbReference>
<dbReference type="InterPro" id="IPR047057">
    <property type="entry name" value="MerR_fam"/>
</dbReference>
<keyword evidence="4" id="KW-1185">Reference proteome</keyword>
<dbReference type="SUPFAM" id="SSF46955">
    <property type="entry name" value="Putative DNA-binding domain"/>
    <property type="match status" value="1"/>
</dbReference>
<evidence type="ECO:0000313" key="4">
    <source>
        <dbReference type="Proteomes" id="UP001589698"/>
    </source>
</evidence>
<feature type="domain" description="HTH merR-type" evidence="2">
    <location>
        <begin position="36"/>
        <end position="105"/>
    </location>
</feature>
<dbReference type="Pfam" id="PF13411">
    <property type="entry name" value="MerR_1"/>
    <property type="match status" value="1"/>
</dbReference>
<dbReference type="InterPro" id="IPR000551">
    <property type="entry name" value="MerR-type_HTH_dom"/>
</dbReference>
<gene>
    <name evidence="3" type="ORF">ACFFJG_15220</name>
</gene>
<protein>
    <submittedName>
        <fullName evidence="3">DICT sensory domain-containing protein</fullName>
    </submittedName>
</protein>
<evidence type="ECO:0000259" key="2">
    <source>
        <dbReference type="PROSITE" id="PS50937"/>
    </source>
</evidence>